<sequence>MADFYQTGVVTTLHRLTPDNIERLEADLEKFSQNKPIGLVLPALYSEFETSAMQHIVPELQKVRYLQRIVVVLARATSDEFERACRFFQNFYTPVSVVWMDSGRIQALFRMLEERGLSAGADGKGRSCWLAYGYLLAMRDCAVIALHDCDIVNYERQLLARLCYVIAHPHLPFDFCKGYYARATDRMYGRVTRLFMTPLIRALEGMAPGTPFLHYLDSFRYALAGEIAMDINLARVNRIPADWGLEVGVLAEVFRNCAVARTCQVELTDNYEHKHQALSADDPSNGLARMAADISRSLFSTLASEGVVFSADHFRSLEVRYVRMAQDTISRYYADAVLNGLKFDRHAEELAVSAFARSLRTAATEFIEDPRGLPLIPNWNRVLAAVPEFFDLLQDAVTKDSRRPAGRAA</sequence>
<proteinExistence type="predicted"/>
<dbReference type="Proteomes" id="UP000567293">
    <property type="component" value="Unassembled WGS sequence"/>
</dbReference>
<keyword evidence="1" id="KW-0808">Transferase</keyword>
<gene>
    <name evidence="1" type="ORF">HRJ53_08740</name>
</gene>
<reference evidence="1" key="1">
    <citation type="submission" date="2020-06" db="EMBL/GenBank/DDBJ databases">
        <title>Legume-microbial interactions unlock mineral nutrients during tropical forest succession.</title>
        <authorList>
            <person name="Epihov D.Z."/>
        </authorList>
    </citation>
    <scope>NUCLEOTIDE SEQUENCE [LARGE SCALE GENOMIC DNA]</scope>
    <source>
        <strain evidence="1">Pan2503</strain>
    </source>
</reference>
<dbReference type="GO" id="GO:0016740">
    <property type="term" value="F:transferase activity"/>
    <property type="evidence" value="ECO:0007669"/>
    <property type="project" value="UniProtKB-KW"/>
</dbReference>
<dbReference type="Gene3D" id="3.90.550.10">
    <property type="entry name" value="Spore Coat Polysaccharide Biosynthesis Protein SpsA, Chain A"/>
    <property type="match status" value="1"/>
</dbReference>
<organism evidence="1 2">
    <name type="scientific">Candidatus Acidiferrum panamense</name>
    <dbReference type="NCBI Taxonomy" id="2741543"/>
    <lineage>
        <taxon>Bacteria</taxon>
        <taxon>Pseudomonadati</taxon>
        <taxon>Acidobacteriota</taxon>
        <taxon>Terriglobia</taxon>
        <taxon>Candidatus Acidiferrales</taxon>
        <taxon>Candidatus Acidiferrum</taxon>
    </lineage>
</organism>
<evidence type="ECO:0000313" key="2">
    <source>
        <dbReference type="Proteomes" id="UP000567293"/>
    </source>
</evidence>
<protein>
    <submittedName>
        <fullName evidence="1">Glycosyl transferase</fullName>
    </submittedName>
</protein>
<dbReference type="InterPro" id="IPR029044">
    <property type="entry name" value="Nucleotide-diphossugar_trans"/>
</dbReference>
<dbReference type="AlphaFoldDB" id="A0A7V8NPD8"/>
<keyword evidence="2" id="KW-1185">Reference proteome</keyword>
<name>A0A7V8NPD8_9BACT</name>
<dbReference type="EMBL" id="JACDQQ010000849">
    <property type="protein sequence ID" value="MBA0085070.1"/>
    <property type="molecule type" value="Genomic_DNA"/>
</dbReference>
<comment type="caution">
    <text evidence="1">The sequence shown here is derived from an EMBL/GenBank/DDBJ whole genome shotgun (WGS) entry which is preliminary data.</text>
</comment>
<evidence type="ECO:0000313" key="1">
    <source>
        <dbReference type="EMBL" id="MBA0085070.1"/>
    </source>
</evidence>
<dbReference type="SUPFAM" id="SSF53448">
    <property type="entry name" value="Nucleotide-diphospho-sugar transferases"/>
    <property type="match status" value="1"/>
</dbReference>
<accession>A0A7V8NPD8</accession>